<dbReference type="AlphaFoldDB" id="A0AA38VLV4"/>
<evidence type="ECO:0000256" key="1">
    <source>
        <dbReference type="SAM" id="SignalP"/>
    </source>
</evidence>
<comment type="caution">
    <text evidence="2">The sequence shown here is derived from an EMBL/GenBank/DDBJ whole genome shotgun (WGS) entry which is preliminary data.</text>
</comment>
<protein>
    <recommendedName>
        <fullName evidence="4">CBM-cenC domain-containing protein</fullName>
    </recommendedName>
</protein>
<name>A0AA38VLV4_9PEZI</name>
<evidence type="ECO:0008006" key="4">
    <source>
        <dbReference type="Google" id="ProtNLM"/>
    </source>
</evidence>
<keyword evidence="3" id="KW-1185">Reference proteome</keyword>
<accession>A0AA38VLV4</accession>
<proteinExistence type="predicted"/>
<evidence type="ECO:0000313" key="2">
    <source>
        <dbReference type="EMBL" id="KAJ9138994.1"/>
    </source>
</evidence>
<gene>
    <name evidence="2" type="ORF">NKR19_g7643</name>
</gene>
<sequence>MSLLHATSHLIAALILAARLAGADTTTITTGPSICPSTCASDNCFRQLAGRTVSASSFCHTFTSATTTAVTEFPTYLSTSCGVSRASSVCSCLWPPAPMSTPPSTTTAAGSVTVVSTTTVVACPSSLNLIRHGNNPCLSPWTSLDEIIENNVGEYTLSTVHPAGAPSTDGACEIFFNNTSAQEGFAEYEFTQLVTFRNLPHAYTLAFWAAAGDAISAEECYLIGSFATQSNERSLYPLTTGWKQFVMAFTVDPGDNGDWVAIVVVCDSSGDNFEWKVQLDEVQLFASRG</sequence>
<organism evidence="2 3">
    <name type="scientific">Coniochaeta hoffmannii</name>
    <dbReference type="NCBI Taxonomy" id="91930"/>
    <lineage>
        <taxon>Eukaryota</taxon>
        <taxon>Fungi</taxon>
        <taxon>Dikarya</taxon>
        <taxon>Ascomycota</taxon>
        <taxon>Pezizomycotina</taxon>
        <taxon>Sordariomycetes</taxon>
        <taxon>Sordariomycetidae</taxon>
        <taxon>Coniochaetales</taxon>
        <taxon>Coniochaetaceae</taxon>
        <taxon>Coniochaeta</taxon>
    </lineage>
</organism>
<dbReference type="EMBL" id="JANBVN010000137">
    <property type="protein sequence ID" value="KAJ9138994.1"/>
    <property type="molecule type" value="Genomic_DNA"/>
</dbReference>
<reference evidence="2" key="1">
    <citation type="submission" date="2022-07" db="EMBL/GenBank/DDBJ databases">
        <title>Fungi with potential for degradation of polypropylene.</title>
        <authorList>
            <person name="Gostincar C."/>
        </authorList>
    </citation>
    <scope>NUCLEOTIDE SEQUENCE</scope>
    <source>
        <strain evidence="2">EXF-13287</strain>
    </source>
</reference>
<feature type="chain" id="PRO_5041443349" description="CBM-cenC domain-containing protein" evidence="1">
    <location>
        <begin position="24"/>
        <end position="289"/>
    </location>
</feature>
<keyword evidence="1" id="KW-0732">Signal</keyword>
<evidence type="ECO:0000313" key="3">
    <source>
        <dbReference type="Proteomes" id="UP001174691"/>
    </source>
</evidence>
<dbReference type="Proteomes" id="UP001174691">
    <property type="component" value="Unassembled WGS sequence"/>
</dbReference>
<feature type="signal peptide" evidence="1">
    <location>
        <begin position="1"/>
        <end position="23"/>
    </location>
</feature>